<dbReference type="Proteomes" id="UP001391051">
    <property type="component" value="Unassembled WGS sequence"/>
</dbReference>
<comment type="caution">
    <text evidence="2">The sequence shown here is derived from an EMBL/GenBank/DDBJ whole genome shotgun (WGS) entry which is preliminary data.</text>
</comment>
<dbReference type="RefSeq" id="XP_066694267.1">
    <property type="nucleotide sequence ID" value="XM_066850124.1"/>
</dbReference>
<proteinExistence type="predicted"/>
<accession>A0ABR1PWY3</accession>
<dbReference type="GeneID" id="92083186"/>
<evidence type="ECO:0000313" key="2">
    <source>
        <dbReference type="EMBL" id="KAK7941515.1"/>
    </source>
</evidence>
<name>A0ABR1PWY3_9PEZI</name>
<dbReference type="EMBL" id="JAQQWE010000009">
    <property type="protein sequence ID" value="KAK7941515.1"/>
    <property type="molecule type" value="Genomic_DNA"/>
</dbReference>
<organism evidence="2 3">
    <name type="scientific">Apiospora aurea</name>
    <dbReference type="NCBI Taxonomy" id="335848"/>
    <lineage>
        <taxon>Eukaryota</taxon>
        <taxon>Fungi</taxon>
        <taxon>Dikarya</taxon>
        <taxon>Ascomycota</taxon>
        <taxon>Pezizomycotina</taxon>
        <taxon>Sordariomycetes</taxon>
        <taxon>Xylariomycetidae</taxon>
        <taxon>Amphisphaeriales</taxon>
        <taxon>Apiosporaceae</taxon>
        <taxon>Apiospora</taxon>
    </lineage>
</organism>
<evidence type="ECO:0000313" key="3">
    <source>
        <dbReference type="Proteomes" id="UP001391051"/>
    </source>
</evidence>
<keyword evidence="3" id="KW-1185">Reference proteome</keyword>
<gene>
    <name evidence="2" type="ORF">PG986_013902</name>
</gene>
<protein>
    <recommendedName>
        <fullName evidence="4">Protein kinase domain-containing protein</fullName>
    </recommendedName>
</protein>
<reference evidence="2 3" key="1">
    <citation type="submission" date="2023-01" db="EMBL/GenBank/DDBJ databases">
        <title>Analysis of 21 Apiospora genomes using comparative genomics revels a genus with tremendous synthesis potential of carbohydrate active enzymes and secondary metabolites.</title>
        <authorList>
            <person name="Sorensen T."/>
        </authorList>
    </citation>
    <scope>NUCLEOTIDE SEQUENCE [LARGE SCALE GENOMIC DNA]</scope>
    <source>
        <strain evidence="2 3">CBS 24483</strain>
    </source>
</reference>
<evidence type="ECO:0008006" key="4">
    <source>
        <dbReference type="Google" id="ProtNLM"/>
    </source>
</evidence>
<sequence>MSEAEFNALFRPNLVGILPRDESRPSDGNNGPNPAAAAGVTNRLTTPVLEDSTSNEDGARRVLFSNKSTASTQSRNRADRLRTLEQRIKQVFERRCPGFEYRFVRVLRAGAAGQTWLLRYKSGQFRDGGWARMVLKTPQQNVAVDRTGKTLFKNAPHIVNGLYFPEDPMKDILRTPGSSGWEGPRKGDDWLYLEYLEHGTLLQFVDACIESQLYQIPNRMAWRFFLCRE</sequence>
<feature type="region of interest" description="Disordered" evidence="1">
    <location>
        <begin position="17"/>
        <end position="57"/>
    </location>
</feature>
<evidence type="ECO:0000256" key="1">
    <source>
        <dbReference type="SAM" id="MobiDB-lite"/>
    </source>
</evidence>
<feature type="compositionally biased region" description="Low complexity" evidence="1">
    <location>
        <begin position="28"/>
        <end position="39"/>
    </location>
</feature>